<evidence type="ECO:0000256" key="1">
    <source>
        <dbReference type="SAM" id="MobiDB-lite"/>
    </source>
</evidence>
<dbReference type="SUPFAM" id="SSF52821">
    <property type="entry name" value="Rhodanese/Cell cycle control phosphatase"/>
    <property type="match status" value="1"/>
</dbReference>
<evidence type="ECO:0000313" key="4">
    <source>
        <dbReference type="Proteomes" id="UP000266841"/>
    </source>
</evidence>
<dbReference type="InterPro" id="IPR040503">
    <property type="entry name" value="TRHO_N"/>
</dbReference>
<dbReference type="Gene3D" id="3.40.250.10">
    <property type="entry name" value="Rhodanese-like domain"/>
    <property type="match status" value="1"/>
</dbReference>
<dbReference type="InterPro" id="IPR036873">
    <property type="entry name" value="Rhodanese-like_dom_sf"/>
</dbReference>
<name>K0R4X9_THAOC</name>
<evidence type="ECO:0000259" key="2">
    <source>
        <dbReference type="PROSITE" id="PS50206"/>
    </source>
</evidence>
<dbReference type="eggNOG" id="ENOG502QW8R">
    <property type="taxonomic scope" value="Eukaryota"/>
</dbReference>
<protein>
    <recommendedName>
        <fullName evidence="2">Rhodanese domain-containing protein</fullName>
    </recommendedName>
</protein>
<dbReference type="EMBL" id="AGNL01046729">
    <property type="protein sequence ID" value="EJK47680.1"/>
    <property type="molecule type" value="Genomic_DNA"/>
</dbReference>
<dbReference type="InterPro" id="IPR020936">
    <property type="entry name" value="TrhO"/>
</dbReference>
<dbReference type="AlphaFoldDB" id="K0R4X9"/>
<feature type="region of interest" description="Disordered" evidence="1">
    <location>
        <begin position="319"/>
        <end position="341"/>
    </location>
</feature>
<sequence length="474" mass="52295">MESASKRTKTGGGAEVNYRILALYRFVPLAAPEEAEASLALSNIRTELLEALRRHDVKGTLLIAPEGINGTISYPWSASDTDSAASSSDLCQSPSTNDDDDPVHTYLGTHPLFGGPELRTRISQWTSSSPPFHRLKVKIKSEIVTLGLGRPMVQRIPRYDPNERVECNRLADPNSTKGTYLSPAEWDDVCRDPDILVIDTRNRYEIDIGTFESSVDPGTENFSDFPSYLEKLAGEYDWGYNSEAVTDSRANPSDGQSAVPCKKKPPKGIAMFCTGGIRCEKATSFALQSELLPSELPIYHLEGGILAYLDDVAKRKKCSVNSPKDSEDGQEGSSEDRKENSSTFHGECFVFDKRVAVTEGLRPSSIYSSCHGCRGPIERRLLDPSTRCTTGMSRESMERHDALVISLEQSGLGKPPPLCHDKKSGRSYIPGLTCPRCHDCTNRESLEKFAMRKLQVELCGRDGRSHFEDRAAAT</sequence>
<gene>
    <name evidence="3" type="ORF">THAOC_33583</name>
</gene>
<organism evidence="3 4">
    <name type="scientific">Thalassiosira oceanica</name>
    <name type="common">Marine diatom</name>
    <dbReference type="NCBI Taxonomy" id="159749"/>
    <lineage>
        <taxon>Eukaryota</taxon>
        <taxon>Sar</taxon>
        <taxon>Stramenopiles</taxon>
        <taxon>Ochrophyta</taxon>
        <taxon>Bacillariophyta</taxon>
        <taxon>Coscinodiscophyceae</taxon>
        <taxon>Thalassiosirophycidae</taxon>
        <taxon>Thalassiosirales</taxon>
        <taxon>Thalassiosiraceae</taxon>
        <taxon>Thalassiosira</taxon>
    </lineage>
</organism>
<accession>K0R4X9</accession>
<dbReference type="OMA" id="PPHGRGF"/>
<dbReference type="Gene3D" id="3.30.70.100">
    <property type="match status" value="1"/>
</dbReference>
<dbReference type="PANTHER" id="PTHR43268:SF3">
    <property type="entry name" value="RHODANESE-LIKE DOMAIN-CONTAINING PROTEIN 7-RELATED"/>
    <property type="match status" value="1"/>
</dbReference>
<dbReference type="SMART" id="SM00450">
    <property type="entry name" value="RHOD"/>
    <property type="match status" value="1"/>
</dbReference>
<dbReference type="Proteomes" id="UP000266841">
    <property type="component" value="Unassembled WGS sequence"/>
</dbReference>
<dbReference type="PANTHER" id="PTHR43268">
    <property type="entry name" value="THIOSULFATE SULFURTRANSFERASE/RHODANESE-LIKE DOMAIN-CONTAINING PROTEIN 2"/>
    <property type="match status" value="1"/>
</dbReference>
<evidence type="ECO:0000313" key="3">
    <source>
        <dbReference type="EMBL" id="EJK47680.1"/>
    </source>
</evidence>
<dbReference type="OrthoDB" id="25002at2759"/>
<feature type="region of interest" description="Disordered" evidence="1">
    <location>
        <begin position="83"/>
        <end position="110"/>
    </location>
</feature>
<feature type="domain" description="Rhodanese" evidence="2">
    <location>
        <begin position="191"/>
        <end position="317"/>
    </location>
</feature>
<dbReference type="Pfam" id="PF17773">
    <property type="entry name" value="UPF0176_N"/>
    <property type="match status" value="1"/>
</dbReference>
<keyword evidence="4" id="KW-1185">Reference proteome</keyword>
<reference evidence="3 4" key="1">
    <citation type="journal article" date="2012" name="Genome Biol.">
        <title>Genome and low-iron response of an oceanic diatom adapted to chronic iron limitation.</title>
        <authorList>
            <person name="Lommer M."/>
            <person name="Specht M."/>
            <person name="Roy A.S."/>
            <person name="Kraemer L."/>
            <person name="Andreson R."/>
            <person name="Gutowska M.A."/>
            <person name="Wolf J."/>
            <person name="Bergner S.V."/>
            <person name="Schilhabel M.B."/>
            <person name="Klostermeier U.C."/>
            <person name="Beiko R.G."/>
            <person name="Rosenstiel P."/>
            <person name="Hippler M."/>
            <person name="Laroche J."/>
        </authorList>
    </citation>
    <scope>NUCLEOTIDE SEQUENCE [LARGE SCALE GENOMIC DNA]</scope>
    <source>
        <strain evidence="3 4">CCMP1005</strain>
    </source>
</reference>
<proteinExistence type="predicted"/>
<dbReference type="InterPro" id="IPR001763">
    <property type="entry name" value="Rhodanese-like_dom"/>
</dbReference>
<dbReference type="PROSITE" id="PS50206">
    <property type="entry name" value="RHODANESE_3"/>
    <property type="match status" value="1"/>
</dbReference>
<comment type="caution">
    <text evidence="3">The sequence shown here is derived from an EMBL/GenBank/DDBJ whole genome shotgun (WGS) entry which is preliminary data.</text>
</comment>